<dbReference type="STRING" id="225849.swp_4717"/>
<dbReference type="EMBL" id="CP000472">
    <property type="protein sequence ID" value="ACJ31352.1"/>
    <property type="molecule type" value="Genomic_DNA"/>
</dbReference>
<dbReference type="PANTHER" id="PTHR33639">
    <property type="entry name" value="THIOL-DISULFIDE OXIDOREDUCTASE DCC"/>
    <property type="match status" value="1"/>
</dbReference>
<evidence type="ECO:0008006" key="3">
    <source>
        <dbReference type="Google" id="ProtNLM"/>
    </source>
</evidence>
<proteinExistence type="predicted"/>
<evidence type="ECO:0000313" key="2">
    <source>
        <dbReference type="Proteomes" id="UP000000753"/>
    </source>
</evidence>
<dbReference type="AlphaFoldDB" id="B8CTV8"/>
<dbReference type="GO" id="GO:0015035">
    <property type="term" value="F:protein-disulfide reductase activity"/>
    <property type="evidence" value="ECO:0007669"/>
    <property type="project" value="InterPro"/>
</dbReference>
<dbReference type="eggNOG" id="COG3011">
    <property type="taxonomic scope" value="Bacteria"/>
</dbReference>
<evidence type="ECO:0000313" key="1">
    <source>
        <dbReference type="EMBL" id="ACJ31352.1"/>
    </source>
</evidence>
<keyword evidence="2" id="KW-1185">Reference proteome</keyword>
<name>B8CTV8_SHEPW</name>
<reference evidence="1 2" key="1">
    <citation type="journal article" date="2008" name="PLoS ONE">
        <title>Environmental adaptation: genomic analysis of the piezotolerant and psychrotolerant deep-sea iron reducing bacterium Shewanella piezotolerans WP3.</title>
        <authorList>
            <person name="Wang F."/>
            <person name="Wang J."/>
            <person name="Jian H."/>
            <person name="Zhang B."/>
            <person name="Li S."/>
            <person name="Wang F."/>
            <person name="Zeng X."/>
            <person name="Gao L."/>
            <person name="Bartlett D.H."/>
            <person name="Yu J."/>
            <person name="Hu S."/>
            <person name="Xiao X."/>
        </authorList>
    </citation>
    <scope>NUCLEOTIDE SEQUENCE [LARGE SCALE GENOMIC DNA]</scope>
    <source>
        <strain evidence="2">WP3 / JCM 13877</strain>
    </source>
</reference>
<organism evidence="1 2">
    <name type="scientific">Shewanella piezotolerans (strain WP3 / JCM 13877)</name>
    <dbReference type="NCBI Taxonomy" id="225849"/>
    <lineage>
        <taxon>Bacteria</taxon>
        <taxon>Pseudomonadati</taxon>
        <taxon>Pseudomonadota</taxon>
        <taxon>Gammaproteobacteria</taxon>
        <taxon>Alteromonadales</taxon>
        <taxon>Shewanellaceae</taxon>
        <taxon>Shewanella</taxon>
    </lineage>
</organism>
<accession>B8CTV8</accession>
<dbReference type="KEGG" id="swp:swp_4717"/>
<dbReference type="RefSeq" id="WP_020914682.1">
    <property type="nucleotide sequence ID" value="NC_011566.1"/>
</dbReference>
<dbReference type="PANTHER" id="PTHR33639:SF2">
    <property type="entry name" value="DUF393 DOMAIN-CONTAINING PROTEIN"/>
    <property type="match status" value="1"/>
</dbReference>
<dbReference type="InterPro" id="IPR007263">
    <property type="entry name" value="DCC1-like"/>
</dbReference>
<dbReference type="InterPro" id="IPR052927">
    <property type="entry name" value="DCC_oxidoreductase"/>
</dbReference>
<protein>
    <recommendedName>
        <fullName evidence="3">Thiol-disulphide oxidoreductase DCC</fullName>
    </recommendedName>
</protein>
<dbReference type="Pfam" id="PF04134">
    <property type="entry name" value="DCC1-like"/>
    <property type="match status" value="1"/>
</dbReference>
<sequence>MQAQAQSQVIIFDGICNLCHGVVNFVINHDKHQRFVFASLQSNTGRRYLSKFGVTEVALDSVILIKADKCYLRSDAAIEIAKSLDAPWSLLRFSCFLPKIVRDRLYNALAKQRYRLFGTRAICLLPTAAVKSRFIED</sequence>
<dbReference type="Proteomes" id="UP000000753">
    <property type="component" value="Chromosome"/>
</dbReference>
<dbReference type="HOGENOM" id="CLU_092206_2_1_6"/>
<dbReference type="OrthoDB" id="9785438at2"/>
<gene>
    <name evidence="1" type="ordered locus">swp_4717</name>
</gene>